<evidence type="ECO:0000313" key="4">
    <source>
        <dbReference type="Proteomes" id="UP000449547"/>
    </source>
</evidence>
<dbReference type="InterPro" id="IPR044861">
    <property type="entry name" value="IPNS-like_FE2OG_OXY"/>
</dbReference>
<dbReference type="PROSITE" id="PS51471">
    <property type="entry name" value="FE2OG_OXY"/>
    <property type="match status" value="1"/>
</dbReference>
<comment type="similarity">
    <text evidence="1">Belongs to the iron/ascorbate-dependent oxidoreductase family.</text>
</comment>
<protein>
    <recommendedName>
        <fullName evidence="2">Fe2OG dioxygenase domain-containing protein</fullName>
    </recommendedName>
</protein>
<comment type="caution">
    <text evidence="3">The sequence shown here is derived from an EMBL/GenBank/DDBJ whole genome shotgun (WGS) entry which is preliminary data.</text>
</comment>
<dbReference type="VEuPathDB" id="FungiDB:DIURU_003366"/>
<keyword evidence="4" id="KW-1185">Reference proteome</keyword>
<dbReference type="InterPro" id="IPR050231">
    <property type="entry name" value="Iron_ascorbate_oxido_reductase"/>
</dbReference>
<reference evidence="3 4" key="1">
    <citation type="submission" date="2019-07" db="EMBL/GenBank/DDBJ databases">
        <title>Genome assembly of two rare yeast pathogens: Diutina rugosa and Trichomonascus ciferrii.</title>
        <authorList>
            <person name="Mixao V."/>
            <person name="Saus E."/>
            <person name="Hansen A."/>
            <person name="Lass-Flor C."/>
            <person name="Gabaldon T."/>
        </authorList>
    </citation>
    <scope>NUCLEOTIDE SEQUENCE [LARGE SCALE GENOMIC DNA]</scope>
    <source>
        <strain evidence="3 4">CBS 613</strain>
    </source>
</reference>
<dbReference type="InterPro" id="IPR026992">
    <property type="entry name" value="DIOX_N"/>
</dbReference>
<accession>A0A642UMS3</accession>
<gene>
    <name evidence="3" type="ORF">DIURU_003366</name>
</gene>
<dbReference type="OrthoDB" id="406156at2759"/>
<proteinExistence type="inferred from homology"/>
<dbReference type="GO" id="GO:0016491">
    <property type="term" value="F:oxidoreductase activity"/>
    <property type="evidence" value="ECO:0007669"/>
    <property type="project" value="UniProtKB-KW"/>
</dbReference>
<organism evidence="3 4">
    <name type="scientific">Diutina rugosa</name>
    <name type="common">Yeast</name>
    <name type="synonym">Candida rugosa</name>
    <dbReference type="NCBI Taxonomy" id="5481"/>
    <lineage>
        <taxon>Eukaryota</taxon>
        <taxon>Fungi</taxon>
        <taxon>Dikarya</taxon>
        <taxon>Ascomycota</taxon>
        <taxon>Saccharomycotina</taxon>
        <taxon>Pichiomycetes</taxon>
        <taxon>Debaryomycetaceae</taxon>
        <taxon>Diutina</taxon>
    </lineage>
</organism>
<dbReference type="OMA" id="IFLSGHT"/>
<sequence length="399" mass="45306">MAIPDSKLVDPSDIIQLPLLDFSLTETAEGRQQLANKLEEAFSTLGFVSIVNHGISIDETEKVRGVAREVCSYPHELQEPYLAGAWTSDAENRDISPGAEVGQGYKPRGYWSMQHGTRDAIVHYNFNNIVYSDFGAIPEKYPPPARPHLERIGNYYRHVHTSILQRLCDLTDIVLEIPEGTTYDTLYKVVDKDAENSGHGTGRFMLYHKQPQEVDQKNDGKWLRGHSDSGGFTFITSQPILSLQIRDYFTGKWFYVGHVPGALIVNIGDAMEFLTGGYFKSSIHRVIAPPADQAAYERLVLIYFSQPRRSAQLDPEQLNSPKLDRLGHKTPDEWVPITCGQWQNEKGRLFGQTEVNDSEGDEPNLVVVYGRLHERWHQVNRKFTVEEARKTHKVIELKV</sequence>
<evidence type="ECO:0000259" key="2">
    <source>
        <dbReference type="PROSITE" id="PS51471"/>
    </source>
</evidence>
<dbReference type="GO" id="GO:0046872">
    <property type="term" value="F:metal ion binding"/>
    <property type="evidence" value="ECO:0007669"/>
    <property type="project" value="UniProtKB-KW"/>
</dbReference>
<dbReference type="InterPro" id="IPR027443">
    <property type="entry name" value="IPNS-like_sf"/>
</dbReference>
<dbReference type="Pfam" id="PF03171">
    <property type="entry name" value="2OG-FeII_Oxy"/>
    <property type="match status" value="1"/>
</dbReference>
<evidence type="ECO:0000313" key="3">
    <source>
        <dbReference type="EMBL" id="KAA8900996.1"/>
    </source>
</evidence>
<dbReference type="Gene3D" id="2.60.120.330">
    <property type="entry name" value="B-lactam Antibiotic, Isopenicillin N Synthase, Chain"/>
    <property type="match status" value="1"/>
</dbReference>
<dbReference type="SUPFAM" id="SSF51197">
    <property type="entry name" value="Clavaminate synthase-like"/>
    <property type="match status" value="1"/>
</dbReference>
<dbReference type="EMBL" id="SWFT01000105">
    <property type="protein sequence ID" value="KAA8900996.1"/>
    <property type="molecule type" value="Genomic_DNA"/>
</dbReference>
<feature type="domain" description="Fe2OG dioxygenase" evidence="2">
    <location>
        <begin position="197"/>
        <end position="307"/>
    </location>
</feature>
<dbReference type="PANTHER" id="PTHR47990">
    <property type="entry name" value="2-OXOGLUTARATE (2OG) AND FE(II)-DEPENDENT OXYGENASE SUPERFAMILY PROTEIN-RELATED"/>
    <property type="match status" value="1"/>
</dbReference>
<dbReference type="GeneID" id="54782017"/>
<keyword evidence="1" id="KW-0479">Metal-binding</keyword>
<dbReference type="InterPro" id="IPR005123">
    <property type="entry name" value="Oxoglu/Fe-dep_dioxygenase_dom"/>
</dbReference>
<dbReference type="Proteomes" id="UP000449547">
    <property type="component" value="Unassembled WGS sequence"/>
</dbReference>
<dbReference type="Pfam" id="PF14226">
    <property type="entry name" value="DIOX_N"/>
    <property type="match status" value="1"/>
</dbReference>
<evidence type="ECO:0000256" key="1">
    <source>
        <dbReference type="RuleBase" id="RU003682"/>
    </source>
</evidence>
<keyword evidence="1" id="KW-0408">Iron</keyword>
<dbReference type="RefSeq" id="XP_034011619.1">
    <property type="nucleotide sequence ID" value="XM_034156120.1"/>
</dbReference>
<keyword evidence="1" id="KW-0560">Oxidoreductase</keyword>
<dbReference type="AlphaFoldDB" id="A0A642UMS3"/>
<name>A0A642UMS3_DIURU</name>
<dbReference type="GO" id="GO:0044283">
    <property type="term" value="P:small molecule biosynthetic process"/>
    <property type="evidence" value="ECO:0007669"/>
    <property type="project" value="UniProtKB-ARBA"/>
</dbReference>